<name>A0ABR5MHS4_9BACI</name>
<organism evidence="2 3">
    <name type="scientific">Oceanobacillus caeni</name>
    <dbReference type="NCBI Taxonomy" id="405946"/>
    <lineage>
        <taxon>Bacteria</taxon>
        <taxon>Bacillati</taxon>
        <taxon>Bacillota</taxon>
        <taxon>Bacilli</taxon>
        <taxon>Bacillales</taxon>
        <taxon>Bacillaceae</taxon>
        <taxon>Oceanobacillus</taxon>
    </lineage>
</organism>
<dbReference type="Proteomes" id="UP000037854">
    <property type="component" value="Unassembled WGS sequence"/>
</dbReference>
<dbReference type="EMBL" id="LGTK01000042">
    <property type="protein sequence ID" value="KPH73605.1"/>
    <property type="molecule type" value="Genomic_DNA"/>
</dbReference>
<feature type="transmembrane region" description="Helical" evidence="1">
    <location>
        <begin position="43"/>
        <end position="67"/>
    </location>
</feature>
<sequence>MGKHFIKNRLLERIIGASFSISIFFIVIISSSGFNFFEFHELITIPAIWALFFGYGIISSIFIDVIGKFIPNFTGKQILLYFLIGYPLFLVLMPIEYALIAGTIGGFFSLLFLFGKEKLKPLKWYSWIVIVIPLVCLVMIPMDHTSKVGWNEVTGDTFVEVEYEYFNGEHLIPIHGEQGERIYFDVEHHFKNGNSYGMSLYDENGDYAGMNEENDDVSSVDFKKTATKYIVVQAINGEQGQFRVRWWKEGETVPDWAK</sequence>
<keyword evidence="1" id="KW-0472">Membrane</keyword>
<keyword evidence="1" id="KW-0812">Transmembrane</keyword>
<keyword evidence="3" id="KW-1185">Reference proteome</keyword>
<gene>
    <name evidence="2" type="ORF">AFL42_11840</name>
</gene>
<reference evidence="2 3" key="1">
    <citation type="submission" date="2015-07" db="EMBL/GenBank/DDBJ databases">
        <title>High-quality draft genome sequence of Oceanobacillus caeni HM6, a bacillus isolated from a human feces.</title>
        <authorList>
            <person name="Kumar J."/>
            <person name="Verma M.K."/>
            <person name="Pandey R."/>
            <person name="Bhambi M."/>
            <person name="Chauhan N."/>
        </authorList>
    </citation>
    <scope>NUCLEOTIDE SEQUENCE [LARGE SCALE GENOMIC DNA]</scope>
    <source>
        <strain evidence="2 3">HM6</strain>
    </source>
</reference>
<dbReference type="RefSeq" id="WP_060668749.1">
    <property type="nucleotide sequence ID" value="NZ_JAHHXM010000008.1"/>
</dbReference>
<keyword evidence="1" id="KW-1133">Transmembrane helix</keyword>
<evidence type="ECO:0000313" key="2">
    <source>
        <dbReference type="EMBL" id="KPH73605.1"/>
    </source>
</evidence>
<evidence type="ECO:0000313" key="3">
    <source>
        <dbReference type="Proteomes" id="UP000037854"/>
    </source>
</evidence>
<feature type="transmembrane region" description="Helical" evidence="1">
    <location>
        <begin position="79"/>
        <end position="112"/>
    </location>
</feature>
<feature type="transmembrane region" description="Helical" evidence="1">
    <location>
        <begin position="124"/>
        <end position="142"/>
    </location>
</feature>
<protein>
    <submittedName>
        <fullName evidence="2">Uncharacterized protein</fullName>
    </submittedName>
</protein>
<evidence type="ECO:0000256" key="1">
    <source>
        <dbReference type="SAM" id="Phobius"/>
    </source>
</evidence>
<comment type="caution">
    <text evidence="2">The sequence shown here is derived from an EMBL/GenBank/DDBJ whole genome shotgun (WGS) entry which is preliminary data.</text>
</comment>
<accession>A0ABR5MHS4</accession>
<proteinExistence type="predicted"/>
<feature type="transmembrane region" description="Helical" evidence="1">
    <location>
        <begin position="14"/>
        <end position="37"/>
    </location>
</feature>